<evidence type="ECO:0000256" key="8">
    <source>
        <dbReference type="ARBA" id="ARBA00023049"/>
    </source>
</evidence>
<dbReference type="InterPro" id="IPR001714">
    <property type="entry name" value="Pept_M24_MAP"/>
</dbReference>
<dbReference type="InterPro" id="IPR001131">
    <property type="entry name" value="Peptidase_M24B_aminopep-P_CS"/>
</dbReference>
<dbReference type="SMART" id="SM01011">
    <property type="entry name" value="AMP_N"/>
    <property type="match status" value="1"/>
</dbReference>
<feature type="compositionally biased region" description="Polar residues" evidence="13">
    <location>
        <begin position="1"/>
        <end position="11"/>
    </location>
</feature>
<dbReference type="InterPro" id="IPR000994">
    <property type="entry name" value="Pept_M24"/>
</dbReference>
<evidence type="ECO:0000256" key="5">
    <source>
        <dbReference type="ARBA" id="ARBA00022670"/>
    </source>
</evidence>
<dbReference type="SUPFAM" id="SSF53092">
    <property type="entry name" value="Creatinase/prolidase N-terminal domain"/>
    <property type="match status" value="1"/>
</dbReference>
<protein>
    <recommendedName>
        <fullName evidence="10">Xaa-Pro aminopeptidase</fullName>
        <ecNumber evidence="4">3.4.11.9</ecNumber>
    </recommendedName>
    <alternativeName>
        <fullName evidence="11">Aminopeptidase P II</fullName>
    </alternativeName>
    <alternativeName>
        <fullName evidence="12">X-Pro aminopeptidase</fullName>
    </alternativeName>
</protein>
<evidence type="ECO:0000256" key="4">
    <source>
        <dbReference type="ARBA" id="ARBA00012574"/>
    </source>
</evidence>
<dbReference type="RefSeq" id="WP_095615713.1">
    <property type="nucleotide sequence ID" value="NZ_NSKD01000001.1"/>
</dbReference>
<dbReference type="GO" id="GO:0006508">
    <property type="term" value="P:proteolysis"/>
    <property type="evidence" value="ECO:0007669"/>
    <property type="project" value="UniProtKB-KW"/>
</dbReference>
<dbReference type="EC" id="3.4.11.9" evidence="4"/>
<dbReference type="GO" id="GO:0070006">
    <property type="term" value="F:metalloaminopeptidase activity"/>
    <property type="evidence" value="ECO:0007669"/>
    <property type="project" value="InterPro"/>
</dbReference>
<sequence>MTAASKQTQTAIDRDEHASRRRRLMEQMAPESIAIVSAAPERTRSRDTEYPYRQDSDFLYLTGFEEPHAVLVLVPGREHGETVLFCRERDPDRELWDGFMVGPDGAVADYGVDDAFPVSDIDDILPGLIEGRSRVYYSIGRDSAFDSRVMEWVNSIRARVRSGAKPPGEFVALEHTLHDMRLYKSAAELRVMEQAGRISADAHCQAMRRARPGLREYQLEAELLYRFLDQGASAPAYPTIVASGSHGCVLHYTENQGMLADGDLVLIDAGCEYNGYAADITRTFPANGRFTEEQKAVYEIVLAAQKAAIEKVKPENHWNQPHEAAVEVLSQGLLDLGILTGSLEEVVEQGHYRDFFMHRTGHWLGMDVHDVGDYRIGGAWRVLEPGMVMTIEPGLYIPPGKTGVEARWQGIAVRIEDDVVVTRSGYRNLTPDVPKEIADIEALMADE</sequence>
<evidence type="ECO:0000256" key="2">
    <source>
        <dbReference type="ARBA" id="ARBA00001936"/>
    </source>
</evidence>
<evidence type="ECO:0000256" key="3">
    <source>
        <dbReference type="ARBA" id="ARBA00008766"/>
    </source>
</evidence>
<organism evidence="15 16">
    <name type="scientific">Halovibrio salipaludis</name>
    <dbReference type="NCBI Taxonomy" id="2032626"/>
    <lineage>
        <taxon>Bacteria</taxon>
        <taxon>Pseudomonadati</taxon>
        <taxon>Pseudomonadota</taxon>
        <taxon>Gammaproteobacteria</taxon>
        <taxon>Oceanospirillales</taxon>
        <taxon>Halomonadaceae</taxon>
        <taxon>Halovibrio</taxon>
    </lineage>
</organism>
<dbReference type="Proteomes" id="UP000218896">
    <property type="component" value="Unassembled WGS sequence"/>
</dbReference>
<keyword evidence="15" id="KW-0031">Aminopeptidase</keyword>
<evidence type="ECO:0000313" key="15">
    <source>
        <dbReference type="EMBL" id="PAU81606.1"/>
    </source>
</evidence>
<dbReference type="InterPro" id="IPR036005">
    <property type="entry name" value="Creatinase/aminopeptidase-like"/>
</dbReference>
<evidence type="ECO:0000259" key="14">
    <source>
        <dbReference type="SMART" id="SM01011"/>
    </source>
</evidence>
<evidence type="ECO:0000313" key="16">
    <source>
        <dbReference type="Proteomes" id="UP000218896"/>
    </source>
</evidence>
<dbReference type="SUPFAM" id="SSF55920">
    <property type="entry name" value="Creatinase/aminopeptidase"/>
    <property type="match status" value="1"/>
</dbReference>
<comment type="similarity">
    <text evidence="3">Belongs to the peptidase M24B family.</text>
</comment>
<dbReference type="PROSITE" id="PS00491">
    <property type="entry name" value="PROLINE_PEPTIDASE"/>
    <property type="match status" value="1"/>
</dbReference>
<evidence type="ECO:0000256" key="12">
    <source>
        <dbReference type="ARBA" id="ARBA00081411"/>
    </source>
</evidence>
<dbReference type="InterPro" id="IPR007865">
    <property type="entry name" value="Aminopep_P_N"/>
</dbReference>
<dbReference type="GO" id="GO:0030145">
    <property type="term" value="F:manganese ion binding"/>
    <property type="evidence" value="ECO:0007669"/>
    <property type="project" value="InterPro"/>
</dbReference>
<dbReference type="PANTHER" id="PTHR43226:SF4">
    <property type="entry name" value="XAA-PRO AMINOPEPTIDASE 3"/>
    <property type="match status" value="1"/>
</dbReference>
<evidence type="ECO:0000256" key="9">
    <source>
        <dbReference type="ARBA" id="ARBA00023211"/>
    </source>
</evidence>
<accession>A0A2A2F840</accession>
<name>A0A2A2F840_9GAMM</name>
<dbReference type="InterPro" id="IPR052433">
    <property type="entry name" value="X-Pro_dipept-like"/>
</dbReference>
<comment type="caution">
    <text evidence="15">The sequence shown here is derived from an EMBL/GenBank/DDBJ whole genome shotgun (WGS) entry which is preliminary data.</text>
</comment>
<feature type="domain" description="Aminopeptidase P N-terminal" evidence="14">
    <location>
        <begin position="12"/>
        <end position="146"/>
    </location>
</feature>
<dbReference type="AlphaFoldDB" id="A0A2A2F840"/>
<dbReference type="GO" id="GO:0005829">
    <property type="term" value="C:cytosol"/>
    <property type="evidence" value="ECO:0007669"/>
    <property type="project" value="TreeGrafter"/>
</dbReference>
<dbReference type="CDD" id="cd01087">
    <property type="entry name" value="Prolidase"/>
    <property type="match status" value="1"/>
</dbReference>
<dbReference type="Pfam" id="PF05195">
    <property type="entry name" value="AMP_N"/>
    <property type="match status" value="1"/>
</dbReference>
<comment type="catalytic activity">
    <reaction evidence="1">
        <text>Release of any N-terminal amino acid, including proline, that is linked to proline, even from a dipeptide or tripeptide.</text>
        <dbReference type="EC" id="3.4.11.9"/>
    </reaction>
</comment>
<dbReference type="PANTHER" id="PTHR43226">
    <property type="entry name" value="XAA-PRO AMINOPEPTIDASE 3"/>
    <property type="match status" value="1"/>
</dbReference>
<evidence type="ECO:0000256" key="1">
    <source>
        <dbReference type="ARBA" id="ARBA00001424"/>
    </source>
</evidence>
<evidence type="ECO:0000256" key="10">
    <source>
        <dbReference type="ARBA" id="ARBA00069363"/>
    </source>
</evidence>
<dbReference type="Gene3D" id="3.90.230.10">
    <property type="entry name" value="Creatinase/methionine aminopeptidase superfamily"/>
    <property type="match status" value="1"/>
</dbReference>
<dbReference type="InterPro" id="IPR029149">
    <property type="entry name" value="Creatin/AminoP/Spt16_N"/>
</dbReference>
<evidence type="ECO:0000256" key="6">
    <source>
        <dbReference type="ARBA" id="ARBA00022723"/>
    </source>
</evidence>
<feature type="region of interest" description="Disordered" evidence="13">
    <location>
        <begin position="1"/>
        <end position="23"/>
    </location>
</feature>
<keyword evidence="5" id="KW-0645">Protease</keyword>
<reference evidence="15 16" key="1">
    <citation type="submission" date="2017-08" db="EMBL/GenBank/DDBJ databases">
        <title>Halovibrio sewagensis sp. nov., isolated from wastewater of high salinity.</title>
        <authorList>
            <person name="Dong X."/>
            <person name="Zhang G."/>
        </authorList>
    </citation>
    <scope>NUCLEOTIDE SEQUENCE [LARGE SCALE GENOMIC DNA]</scope>
    <source>
        <strain evidence="15 16">YL5-2</strain>
    </source>
</reference>
<evidence type="ECO:0000256" key="7">
    <source>
        <dbReference type="ARBA" id="ARBA00022801"/>
    </source>
</evidence>
<keyword evidence="16" id="KW-1185">Reference proteome</keyword>
<dbReference type="NCBIfam" id="NF008131">
    <property type="entry name" value="PRK10879.1"/>
    <property type="match status" value="1"/>
</dbReference>
<gene>
    <name evidence="15" type="ORF">CK501_00160</name>
</gene>
<proteinExistence type="inferred from homology"/>
<keyword evidence="8" id="KW-0482">Metalloprotease</keyword>
<dbReference type="OrthoDB" id="9806388at2"/>
<keyword evidence="7" id="KW-0378">Hydrolase</keyword>
<dbReference type="PRINTS" id="PR00599">
    <property type="entry name" value="MAPEPTIDASE"/>
</dbReference>
<keyword evidence="9" id="KW-0464">Manganese</keyword>
<comment type="cofactor">
    <cofactor evidence="2">
        <name>Mn(2+)</name>
        <dbReference type="ChEBI" id="CHEBI:29035"/>
    </cofactor>
</comment>
<evidence type="ECO:0000256" key="13">
    <source>
        <dbReference type="SAM" id="MobiDB-lite"/>
    </source>
</evidence>
<evidence type="ECO:0000256" key="11">
    <source>
        <dbReference type="ARBA" id="ARBA00075356"/>
    </source>
</evidence>
<keyword evidence="6" id="KW-0479">Metal-binding</keyword>
<dbReference type="Gene3D" id="3.40.350.10">
    <property type="entry name" value="Creatinase/prolidase N-terminal domain"/>
    <property type="match status" value="1"/>
</dbReference>
<dbReference type="EMBL" id="NSKD01000001">
    <property type="protein sequence ID" value="PAU81606.1"/>
    <property type="molecule type" value="Genomic_DNA"/>
</dbReference>
<dbReference type="FunFam" id="3.90.230.10:FF:000002">
    <property type="entry name" value="Xaa-Pro aminopeptidase 3"/>
    <property type="match status" value="1"/>
</dbReference>
<dbReference type="Pfam" id="PF00557">
    <property type="entry name" value="Peptidase_M24"/>
    <property type="match status" value="1"/>
</dbReference>